<evidence type="ECO:0000256" key="3">
    <source>
        <dbReference type="ARBA" id="ARBA00023163"/>
    </source>
</evidence>
<organism evidence="6">
    <name type="scientific">Fusarium oxysporum f. sp. vasinfectum 25433</name>
    <dbReference type="NCBI Taxonomy" id="1089449"/>
    <lineage>
        <taxon>Eukaryota</taxon>
        <taxon>Fungi</taxon>
        <taxon>Dikarya</taxon>
        <taxon>Ascomycota</taxon>
        <taxon>Pezizomycotina</taxon>
        <taxon>Sordariomycetes</taxon>
        <taxon>Hypocreomycetidae</taxon>
        <taxon>Hypocreales</taxon>
        <taxon>Nectriaceae</taxon>
        <taxon>Fusarium</taxon>
        <taxon>Fusarium oxysporum species complex</taxon>
    </lineage>
</organism>
<proteinExistence type="predicted"/>
<reference evidence="6" key="1">
    <citation type="submission" date="2011-11" db="EMBL/GenBank/DDBJ databases">
        <title>The Genome Sequence of Fusarium oxysporum Cotton.</title>
        <authorList>
            <consortium name="The Broad Institute Genome Sequencing Platform"/>
            <person name="Ma L.-J."/>
            <person name="Gale L.R."/>
            <person name="Schwartz D.C."/>
            <person name="Zhou S."/>
            <person name="Corby-Kistler H."/>
            <person name="Young S.K."/>
            <person name="Zeng Q."/>
            <person name="Gargeya S."/>
            <person name="Fitzgerald M."/>
            <person name="Haas B."/>
            <person name="Abouelleil A."/>
            <person name="Alvarado L."/>
            <person name="Arachchi H.M."/>
            <person name="Berlin A."/>
            <person name="Brown A."/>
            <person name="Chapman S.B."/>
            <person name="Chen Z."/>
            <person name="Dunbar C."/>
            <person name="Freedman E."/>
            <person name="Gearin G."/>
            <person name="Goldberg J."/>
            <person name="Griggs A."/>
            <person name="Gujja S."/>
            <person name="Heiman D."/>
            <person name="Howarth C."/>
            <person name="Larson L."/>
            <person name="Lui A."/>
            <person name="MacDonald P.J.P."/>
            <person name="Montmayeur A."/>
            <person name="Murphy C."/>
            <person name="Neiman D."/>
            <person name="Pearson M."/>
            <person name="Priest M."/>
            <person name="Roberts A."/>
            <person name="Saif S."/>
            <person name="Shea T."/>
            <person name="Shenoy N."/>
            <person name="Sisk P."/>
            <person name="Stolte C."/>
            <person name="Sykes S."/>
            <person name="Wortman J."/>
            <person name="Nusbaum C."/>
            <person name="Birren B."/>
        </authorList>
    </citation>
    <scope>NUCLEOTIDE SEQUENCE [LARGE SCALE GENOMIC DNA]</scope>
    <source>
        <strain evidence="6">25433</strain>
    </source>
</reference>
<reference evidence="6" key="2">
    <citation type="submission" date="2012-05" db="EMBL/GenBank/DDBJ databases">
        <title>The Genome Annotation of Fusarium oxysporum Cotton.</title>
        <authorList>
            <consortium name="The Broad Institute Genomics Platform"/>
            <person name="Ma L.-J."/>
            <person name="Corby-Kistler H."/>
            <person name="Broz K."/>
            <person name="Gale L.R."/>
            <person name="Jonkers W."/>
            <person name="O'Donnell K."/>
            <person name="Ploetz R."/>
            <person name="Steinberg C."/>
            <person name="Schwartz D.C."/>
            <person name="VanEtten H."/>
            <person name="Zhou S."/>
            <person name="Young S.K."/>
            <person name="Zeng Q."/>
            <person name="Gargeya S."/>
            <person name="Fitzgerald M."/>
            <person name="Abouelleil A."/>
            <person name="Alvarado L."/>
            <person name="Chapman S.B."/>
            <person name="Gainer-Dewar J."/>
            <person name="Goldberg J."/>
            <person name="Griggs A."/>
            <person name="Gujja S."/>
            <person name="Hansen M."/>
            <person name="Howarth C."/>
            <person name="Imamovic A."/>
            <person name="Ireland A."/>
            <person name="Larimer J."/>
            <person name="McCowan C."/>
            <person name="Murphy C."/>
            <person name="Pearson M."/>
            <person name="Poon T.W."/>
            <person name="Priest M."/>
            <person name="Roberts A."/>
            <person name="Saif S."/>
            <person name="Shea T."/>
            <person name="Sykes S."/>
            <person name="Wortman J."/>
            <person name="Nusbaum C."/>
            <person name="Birren B."/>
        </authorList>
    </citation>
    <scope>NUCLEOTIDE SEQUENCE</scope>
    <source>
        <strain evidence="6">25433</strain>
    </source>
</reference>
<name>X0L3S1_FUSOX</name>
<dbReference type="EMBL" id="JH658018">
    <property type="protein sequence ID" value="EXM15611.1"/>
    <property type="molecule type" value="Genomic_DNA"/>
</dbReference>
<feature type="region of interest" description="Disordered" evidence="5">
    <location>
        <begin position="31"/>
        <end position="132"/>
    </location>
</feature>
<evidence type="ECO:0000256" key="2">
    <source>
        <dbReference type="ARBA" id="ARBA00023015"/>
    </source>
</evidence>
<feature type="compositionally biased region" description="Low complexity" evidence="5">
    <location>
        <begin position="54"/>
        <end position="68"/>
    </location>
</feature>
<dbReference type="OrthoDB" id="295274at2759"/>
<evidence type="ECO:0000256" key="5">
    <source>
        <dbReference type="SAM" id="MobiDB-lite"/>
    </source>
</evidence>
<feature type="compositionally biased region" description="Basic and acidic residues" evidence="5">
    <location>
        <begin position="93"/>
        <end position="104"/>
    </location>
</feature>
<evidence type="ECO:0008006" key="7">
    <source>
        <dbReference type="Google" id="ProtNLM"/>
    </source>
</evidence>
<accession>X0L3S1</accession>
<protein>
    <recommendedName>
        <fullName evidence="7">BZIP domain-containing protein</fullName>
    </recommendedName>
</protein>
<dbReference type="GO" id="GO:0003700">
    <property type="term" value="F:DNA-binding transcription factor activity"/>
    <property type="evidence" value="ECO:0007669"/>
    <property type="project" value="InterPro"/>
</dbReference>
<evidence type="ECO:0000256" key="1">
    <source>
        <dbReference type="ARBA" id="ARBA00004123"/>
    </source>
</evidence>
<dbReference type="InterPro" id="IPR046347">
    <property type="entry name" value="bZIP_sf"/>
</dbReference>
<dbReference type="SUPFAM" id="SSF57959">
    <property type="entry name" value="Leucine zipper domain"/>
    <property type="match status" value="1"/>
</dbReference>
<keyword evidence="4" id="KW-0539">Nucleus</keyword>
<gene>
    <name evidence="6" type="ORF">FOTG_16055</name>
</gene>
<dbReference type="AlphaFoldDB" id="X0L3S1"/>
<dbReference type="Gene3D" id="1.20.5.170">
    <property type="match status" value="1"/>
</dbReference>
<dbReference type="GO" id="GO:0005634">
    <property type="term" value="C:nucleus"/>
    <property type="evidence" value="ECO:0007669"/>
    <property type="project" value="UniProtKB-SubCell"/>
</dbReference>
<dbReference type="PANTHER" id="PTHR19304">
    <property type="entry name" value="CYCLIC-AMP RESPONSE ELEMENT BINDING PROTEIN"/>
    <property type="match status" value="1"/>
</dbReference>
<dbReference type="Proteomes" id="UP000030701">
    <property type="component" value="Unassembled WGS sequence"/>
</dbReference>
<dbReference type="HOGENOM" id="CLU_058862_0_0_1"/>
<dbReference type="InterPro" id="IPR051027">
    <property type="entry name" value="bZIP_transcription_factors"/>
</dbReference>
<keyword evidence="2" id="KW-0805">Transcription regulation</keyword>
<sequence>MASSNFFASEECQFNNNYYAYEPKYSAQWASPTNSMQRYPPPSPATESTYSAMSTGGSESRRGSSLTRFDNRKCKRNTNKSTATKSTRRSSIKSKEMKTEDSCRKPKARAKAQPIPEPMSIPSSQEGEDMDDYNRRAQERNRITSTKFRVQKREDAKKLKANEEDMERANRDLSSCVSDLTLQVYQLKMRLLQHSDCDCHLIQDYIANEAHRYVQDLCDKKHPPHLPIERPRS</sequence>
<keyword evidence="3" id="KW-0804">Transcription</keyword>
<comment type="subcellular location">
    <subcellularLocation>
        <location evidence="1">Nucleus</location>
    </subcellularLocation>
</comment>
<evidence type="ECO:0000256" key="4">
    <source>
        <dbReference type="ARBA" id="ARBA00023242"/>
    </source>
</evidence>
<evidence type="ECO:0000313" key="6">
    <source>
        <dbReference type="EMBL" id="EXM15611.1"/>
    </source>
</evidence>